<reference evidence="1 2" key="1">
    <citation type="submission" date="2019-10" db="EMBL/GenBank/DDBJ databases">
        <authorList>
            <person name="Palmer J.M."/>
        </authorList>
    </citation>
    <scope>NUCLEOTIDE SEQUENCE [LARGE SCALE GENOMIC DNA]</scope>
    <source>
        <strain evidence="1 2">TWF506</strain>
    </source>
</reference>
<dbReference type="Proteomes" id="UP001307849">
    <property type="component" value="Unassembled WGS sequence"/>
</dbReference>
<evidence type="ECO:0000313" key="2">
    <source>
        <dbReference type="Proteomes" id="UP001307849"/>
    </source>
</evidence>
<evidence type="ECO:0000313" key="1">
    <source>
        <dbReference type="EMBL" id="KAK6498183.1"/>
    </source>
</evidence>
<dbReference type="EMBL" id="JAVHJM010000014">
    <property type="protein sequence ID" value="KAK6498183.1"/>
    <property type="molecule type" value="Genomic_DNA"/>
</dbReference>
<keyword evidence="2" id="KW-1185">Reference proteome</keyword>
<accession>A0AAN8N0N7</accession>
<comment type="caution">
    <text evidence="1">The sequence shown here is derived from an EMBL/GenBank/DDBJ whole genome shotgun (WGS) entry which is preliminary data.</text>
</comment>
<name>A0AAN8N0N7_9PEZI</name>
<gene>
    <name evidence="1" type="ORF">TWF506_004422</name>
</gene>
<protein>
    <submittedName>
        <fullName evidence="1">Uncharacterized protein</fullName>
    </submittedName>
</protein>
<organism evidence="1 2">
    <name type="scientific">Arthrobotrys conoides</name>
    <dbReference type="NCBI Taxonomy" id="74498"/>
    <lineage>
        <taxon>Eukaryota</taxon>
        <taxon>Fungi</taxon>
        <taxon>Dikarya</taxon>
        <taxon>Ascomycota</taxon>
        <taxon>Pezizomycotina</taxon>
        <taxon>Orbiliomycetes</taxon>
        <taxon>Orbiliales</taxon>
        <taxon>Orbiliaceae</taxon>
        <taxon>Arthrobotrys</taxon>
    </lineage>
</organism>
<dbReference type="AlphaFoldDB" id="A0AAN8N0N7"/>
<proteinExistence type="predicted"/>
<sequence>MASVLGPYEQDYAPLKLHFPIIPTTPQRASKPAPYCIKSFLENRPARGLLTDKKFNWPATCDTELMKEAVTKVPRLMDDFFSWWVEKVRLQTELPSWNSWYCSLVADLHRYRHWHNEDPIRWEFCEIAAALDPKYAALRKTSVWVWRPEMIDCIKDLQEFLSNPDNMRIASWFGWYKHTEFARQPTAAQRERGALPYRLTCLCLRSPEDPEVIQYDEEWEFEWGEYVPYQEDY</sequence>